<dbReference type="PANTHER" id="PTHR22748:SF6">
    <property type="entry name" value="DNA-(APURINIC OR APYRIMIDINIC SITE) ENDONUCLEASE"/>
    <property type="match status" value="1"/>
</dbReference>
<dbReference type="GO" id="GO:0005634">
    <property type="term" value="C:nucleus"/>
    <property type="evidence" value="ECO:0007669"/>
    <property type="project" value="TreeGrafter"/>
</dbReference>
<organism evidence="5 6">
    <name type="scientific">Sinocyclocheilus anshuiensis</name>
    <dbReference type="NCBI Taxonomy" id="1608454"/>
    <lineage>
        <taxon>Eukaryota</taxon>
        <taxon>Metazoa</taxon>
        <taxon>Chordata</taxon>
        <taxon>Craniata</taxon>
        <taxon>Vertebrata</taxon>
        <taxon>Euteleostomi</taxon>
        <taxon>Actinopterygii</taxon>
        <taxon>Neopterygii</taxon>
        <taxon>Teleostei</taxon>
        <taxon>Ostariophysi</taxon>
        <taxon>Cypriniformes</taxon>
        <taxon>Cyprinidae</taxon>
        <taxon>Cyprininae</taxon>
        <taxon>Sinocyclocheilus</taxon>
    </lineage>
</organism>
<keyword evidence="6" id="KW-1185">Reference proteome</keyword>
<dbReference type="Ensembl" id="ENSSANT00000001569.1">
    <property type="protein sequence ID" value="ENSSANP00000001439.1"/>
    <property type="gene ID" value="ENSSANG00000000868.1"/>
</dbReference>
<name>A0A671K7Q7_9TELE</name>
<dbReference type="GO" id="GO:0046872">
    <property type="term" value="F:metal ion binding"/>
    <property type="evidence" value="ECO:0007669"/>
    <property type="project" value="UniProtKB-KW"/>
</dbReference>
<feature type="binding site" evidence="4">
    <location>
        <position position="16"/>
    </location>
    <ligand>
        <name>Mg(2+)</name>
        <dbReference type="ChEBI" id="CHEBI:18420"/>
        <label>1</label>
    </ligand>
</feature>
<proteinExistence type="predicted"/>
<feature type="binding site" evidence="4">
    <location>
        <position position="45"/>
    </location>
    <ligand>
        <name>Mg(2+)</name>
        <dbReference type="ChEBI" id="CHEBI:18420"/>
        <label>1</label>
    </ligand>
</feature>
<keyword evidence="3 4" id="KW-0460">Magnesium</keyword>
<dbReference type="PANTHER" id="PTHR22748">
    <property type="entry name" value="AP ENDONUCLEASE"/>
    <property type="match status" value="1"/>
</dbReference>
<dbReference type="GO" id="GO:0008311">
    <property type="term" value="F:double-stranded DNA 3'-5' DNA exonuclease activity"/>
    <property type="evidence" value="ECO:0007669"/>
    <property type="project" value="TreeGrafter"/>
</dbReference>
<keyword evidence="4" id="KW-0464">Manganese</keyword>
<sequence>IAYTLKNKGLKIITVNTNGLNNPIKRKRVLQKLKRDKGEIIFLHETHLNKEEHKKLEKLGGAQVFTSSFTSAKRGVSILVKECLNFKSEFSKIDKEGRHVLSNDMQVL</sequence>
<evidence type="ECO:0000256" key="2">
    <source>
        <dbReference type="ARBA" id="ARBA00022801"/>
    </source>
</evidence>
<dbReference type="InterPro" id="IPR004808">
    <property type="entry name" value="AP_endonuc_1"/>
</dbReference>
<dbReference type="Gene3D" id="3.60.10.10">
    <property type="entry name" value="Endonuclease/exonuclease/phosphatase"/>
    <property type="match status" value="1"/>
</dbReference>
<protein>
    <submittedName>
        <fullName evidence="5">Uncharacterized protein</fullName>
    </submittedName>
</protein>
<keyword evidence="2" id="KW-0378">Hydrolase</keyword>
<reference evidence="5" key="2">
    <citation type="submission" date="2025-09" db="UniProtKB">
        <authorList>
            <consortium name="Ensembl"/>
        </authorList>
    </citation>
    <scope>IDENTIFICATION</scope>
</reference>
<dbReference type="Proteomes" id="UP000472260">
    <property type="component" value="Unassembled WGS sequence"/>
</dbReference>
<accession>A0A671K7Q7</accession>
<evidence type="ECO:0000256" key="1">
    <source>
        <dbReference type="ARBA" id="ARBA00022723"/>
    </source>
</evidence>
<evidence type="ECO:0000313" key="5">
    <source>
        <dbReference type="Ensembl" id="ENSSANP00000001439.1"/>
    </source>
</evidence>
<dbReference type="AlphaFoldDB" id="A0A671K7Q7"/>
<dbReference type="SUPFAM" id="SSF56219">
    <property type="entry name" value="DNase I-like"/>
    <property type="match status" value="1"/>
</dbReference>
<dbReference type="GO" id="GO:0006284">
    <property type="term" value="P:base-excision repair"/>
    <property type="evidence" value="ECO:0007669"/>
    <property type="project" value="TreeGrafter"/>
</dbReference>
<evidence type="ECO:0000313" key="6">
    <source>
        <dbReference type="Proteomes" id="UP000472260"/>
    </source>
</evidence>
<evidence type="ECO:0000256" key="4">
    <source>
        <dbReference type="PIRSR" id="PIRSR604808-2"/>
    </source>
</evidence>
<evidence type="ECO:0000256" key="3">
    <source>
        <dbReference type="ARBA" id="ARBA00022842"/>
    </source>
</evidence>
<keyword evidence="1 4" id="KW-0479">Metal-binding</keyword>
<reference evidence="5" key="1">
    <citation type="submission" date="2025-08" db="UniProtKB">
        <authorList>
            <consortium name="Ensembl"/>
        </authorList>
    </citation>
    <scope>IDENTIFICATION</scope>
</reference>
<comment type="cofactor">
    <cofactor evidence="4">
        <name>Mg(2+)</name>
        <dbReference type="ChEBI" id="CHEBI:18420"/>
    </cofactor>
    <cofactor evidence="4">
        <name>Mn(2+)</name>
        <dbReference type="ChEBI" id="CHEBI:29035"/>
    </cofactor>
    <text evidence="4">Probably binds two magnesium or manganese ions per subunit.</text>
</comment>
<dbReference type="InterPro" id="IPR036691">
    <property type="entry name" value="Endo/exonu/phosph_ase_sf"/>
</dbReference>
<dbReference type="GO" id="GO:0003906">
    <property type="term" value="F:DNA-(apurinic or apyrimidinic site) endonuclease activity"/>
    <property type="evidence" value="ECO:0007669"/>
    <property type="project" value="TreeGrafter"/>
</dbReference>
<dbReference type="GO" id="GO:0008081">
    <property type="term" value="F:phosphoric diester hydrolase activity"/>
    <property type="evidence" value="ECO:0007669"/>
    <property type="project" value="TreeGrafter"/>
</dbReference>